<proteinExistence type="predicted"/>
<dbReference type="InterPro" id="IPR018357">
    <property type="entry name" value="Hexapep_transf_CS"/>
</dbReference>
<evidence type="ECO:0000256" key="2">
    <source>
        <dbReference type="ARBA" id="ARBA00022737"/>
    </source>
</evidence>
<accession>A0ABQ0ADZ7</accession>
<sequence>MDDRVRQPVDWQTPMWDREKPRRFWDPSRKLLKSIRNYQSLKNKGGVLSKILMKTCVIRHRFWSVVCGAEIDLNCQIGGGLLLPHPHGIVIHPDSTIGPNCLIFQQVTLAGKVDLGYHVDLGAGAKVLGPLTIGDNVQVGANAVVTKPVESDLTVAGIPAKIISRG</sequence>
<keyword evidence="1" id="KW-0808">Transferase</keyword>
<dbReference type="PANTHER" id="PTHR42811">
    <property type="entry name" value="SERINE ACETYLTRANSFERASE"/>
    <property type="match status" value="1"/>
</dbReference>
<reference evidence="4 5" key="1">
    <citation type="submission" date="2024-04" db="EMBL/GenBank/DDBJ databases">
        <title>Draft genome sequence of Sessilibacter corallicola NBRC 116591.</title>
        <authorList>
            <person name="Miyakawa T."/>
            <person name="Kusuya Y."/>
            <person name="Miura T."/>
        </authorList>
    </citation>
    <scope>NUCLEOTIDE SEQUENCE [LARGE SCALE GENOMIC DNA]</scope>
    <source>
        <strain evidence="4 5">KU-00831-HH</strain>
    </source>
</reference>
<dbReference type="Proteomes" id="UP001465153">
    <property type="component" value="Unassembled WGS sequence"/>
</dbReference>
<dbReference type="RefSeq" id="WP_233090080.1">
    <property type="nucleotide sequence ID" value="NZ_BAABWN010000016.1"/>
</dbReference>
<keyword evidence="5" id="KW-1185">Reference proteome</keyword>
<dbReference type="Gene3D" id="2.160.10.10">
    <property type="entry name" value="Hexapeptide repeat proteins"/>
    <property type="match status" value="1"/>
</dbReference>
<dbReference type="PROSITE" id="PS00101">
    <property type="entry name" value="HEXAPEP_TRANSFERASES"/>
    <property type="match status" value="1"/>
</dbReference>
<organism evidence="4 5">
    <name type="scientific">Sessilibacter corallicola</name>
    <dbReference type="NCBI Taxonomy" id="2904075"/>
    <lineage>
        <taxon>Bacteria</taxon>
        <taxon>Pseudomonadati</taxon>
        <taxon>Pseudomonadota</taxon>
        <taxon>Gammaproteobacteria</taxon>
        <taxon>Cellvibrionales</taxon>
        <taxon>Cellvibrionaceae</taxon>
        <taxon>Sessilibacter</taxon>
    </lineage>
</organism>
<name>A0ABQ0ADZ7_9GAMM</name>
<comment type="caution">
    <text evidence="4">The sequence shown here is derived from an EMBL/GenBank/DDBJ whole genome shotgun (WGS) entry which is preliminary data.</text>
</comment>
<keyword evidence="2" id="KW-0677">Repeat</keyword>
<gene>
    <name evidence="4" type="ORF">NBRC116591_36920</name>
</gene>
<keyword evidence="3" id="KW-0012">Acyltransferase</keyword>
<dbReference type="InterPro" id="IPR011004">
    <property type="entry name" value="Trimer_LpxA-like_sf"/>
</dbReference>
<evidence type="ECO:0000256" key="1">
    <source>
        <dbReference type="ARBA" id="ARBA00022679"/>
    </source>
</evidence>
<evidence type="ECO:0008006" key="6">
    <source>
        <dbReference type="Google" id="ProtNLM"/>
    </source>
</evidence>
<dbReference type="InterPro" id="IPR045304">
    <property type="entry name" value="LbH_SAT"/>
</dbReference>
<dbReference type="SUPFAM" id="SSF51161">
    <property type="entry name" value="Trimeric LpxA-like enzymes"/>
    <property type="match status" value="1"/>
</dbReference>
<dbReference type="CDD" id="cd03354">
    <property type="entry name" value="LbH_SAT"/>
    <property type="match status" value="1"/>
</dbReference>
<protein>
    <recommendedName>
        <fullName evidence="6">Serine acetyltransferase</fullName>
    </recommendedName>
</protein>
<evidence type="ECO:0000313" key="5">
    <source>
        <dbReference type="Proteomes" id="UP001465153"/>
    </source>
</evidence>
<evidence type="ECO:0000313" key="4">
    <source>
        <dbReference type="EMBL" id="GAA6169880.1"/>
    </source>
</evidence>
<dbReference type="EMBL" id="BAABWN010000016">
    <property type="protein sequence ID" value="GAA6169880.1"/>
    <property type="molecule type" value="Genomic_DNA"/>
</dbReference>
<evidence type="ECO:0000256" key="3">
    <source>
        <dbReference type="ARBA" id="ARBA00023315"/>
    </source>
</evidence>